<keyword evidence="4 8" id="KW-1133">Transmembrane helix</keyword>
<protein>
    <submittedName>
        <fullName evidence="9">Ionotropic receptor 22</fullName>
    </submittedName>
</protein>
<feature type="transmembrane region" description="Helical" evidence="8">
    <location>
        <begin position="511"/>
        <end position="532"/>
    </location>
</feature>
<organism evidence="9">
    <name type="scientific">Locusta migratoria</name>
    <name type="common">Migratory locust</name>
    <dbReference type="NCBI Taxonomy" id="7004"/>
    <lineage>
        <taxon>Eukaryota</taxon>
        <taxon>Metazoa</taxon>
        <taxon>Ecdysozoa</taxon>
        <taxon>Arthropoda</taxon>
        <taxon>Hexapoda</taxon>
        <taxon>Insecta</taxon>
        <taxon>Pterygota</taxon>
        <taxon>Neoptera</taxon>
        <taxon>Polyneoptera</taxon>
        <taxon>Orthoptera</taxon>
        <taxon>Caelifera</taxon>
        <taxon>Acrididea</taxon>
        <taxon>Acridomorpha</taxon>
        <taxon>Acridoidea</taxon>
        <taxon>Acrididae</taxon>
        <taxon>Oedipodinae</taxon>
        <taxon>Locusta</taxon>
    </lineage>
</organism>
<evidence type="ECO:0000256" key="5">
    <source>
        <dbReference type="ARBA" id="ARBA00023136"/>
    </source>
</evidence>
<evidence type="ECO:0000256" key="7">
    <source>
        <dbReference type="ARBA" id="ARBA00023180"/>
    </source>
</evidence>
<comment type="subcellular location">
    <subcellularLocation>
        <location evidence="1">Cell membrane</location>
        <topology evidence="1">Multi-pass membrane protein</topology>
    </subcellularLocation>
</comment>
<proteinExistence type="evidence at transcript level"/>
<keyword evidence="7" id="KW-0325">Glycoprotein</keyword>
<reference evidence="9" key="1">
    <citation type="journal article" date="2015" name="Cell. Mol. Life Sci.">
        <title>Identification and functional analysis of olfactory receptor family reveal unusual characteristics of the olfactory system in the migratory locust.</title>
        <authorList>
            <person name="Wang Z."/>
            <person name="Yang P."/>
            <person name="Chen D."/>
            <person name="Jiang F."/>
            <person name="Li Y."/>
            <person name="Wang X."/>
            <person name="Kang L."/>
        </authorList>
    </citation>
    <scope>NUCLEOTIDE SEQUENCE</scope>
</reference>
<dbReference type="PANTHER" id="PTHR42643:SF24">
    <property type="entry name" value="IONOTROPIC RECEPTOR 60A"/>
    <property type="match status" value="1"/>
</dbReference>
<evidence type="ECO:0000256" key="8">
    <source>
        <dbReference type="SAM" id="Phobius"/>
    </source>
</evidence>
<keyword evidence="6 9" id="KW-0675">Receptor</keyword>
<dbReference type="AlphaFoldDB" id="A0A0K2D699"/>
<evidence type="ECO:0000256" key="4">
    <source>
        <dbReference type="ARBA" id="ARBA00022989"/>
    </source>
</evidence>
<keyword evidence="5 8" id="KW-0472">Membrane</keyword>
<name>A0A0K2D699_LOCMI</name>
<keyword evidence="2" id="KW-1003">Cell membrane</keyword>
<dbReference type="EMBL" id="KT279134">
    <property type="protein sequence ID" value="ALA15335.1"/>
    <property type="molecule type" value="mRNA"/>
</dbReference>
<evidence type="ECO:0000256" key="2">
    <source>
        <dbReference type="ARBA" id="ARBA00022475"/>
    </source>
</evidence>
<evidence type="ECO:0000313" key="9">
    <source>
        <dbReference type="EMBL" id="ALA15335.1"/>
    </source>
</evidence>
<sequence>MDEGHQADCVFLDFKKAFDTVPHCRLLTKIRAYGIGSQLCDWLEDVLSNRTQPAFMFREPSLAAVGNVYTRPFSRGVWLSYSLAAMLLALLVVGSQRLLASARGLLDDMTDPAVAPPWADVPLVGFSIICEEGASLVWGYELLSAFSAVHSFFNKHTVYYNPLSIFVFEIFDFEIRESFSGHPVFSTRELDQFLYQRTSKTLQEINNFFSSMILSVHSRRSPIEFPEHFRDNRALVEPTSNEPSCSPLNCFYISSKRDRKYHKNNWMYFKVRVNPYCEGYRDTFNINARPTPWRWSGIRPPPQNVSSRILLMFLLVLAVFHVTAYSACIVSLLQLPSGSINDLHSLFGSKLRVVMQNLPYNFNYGNTHLVTPLCLAVKETKDPLTRSFYQERVYPQPYGKVFKPLEDCVALMRGGRFACHADEAAYKVIGDTFLEAEKCSLKSVPMFPLRAIILGVRKHSQYKETLSVIQAWLRETGLLKREWTRWVAQKPRCLNRDSGYAEVGLTEVSPALLMLCYGVAGSLVALLLELLLHRAIAARPGRHQRQPKTPARGNALVNRAFLR</sequence>
<dbReference type="PANTHER" id="PTHR42643">
    <property type="entry name" value="IONOTROPIC RECEPTOR 20A-RELATED"/>
    <property type="match status" value="1"/>
</dbReference>
<dbReference type="GO" id="GO:0005886">
    <property type="term" value="C:plasma membrane"/>
    <property type="evidence" value="ECO:0007669"/>
    <property type="project" value="UniProtKB-SubCell"/>
</dbReference>
<accession>A0A0K2D699</accession>
<evidence type="ECO:0000256" key="6">
    <source>
        <dbReference type="ARBA" id="ARBA00023170"/>
    </source>
</evidence>
<dbReference type="InterPro" id="IPR052192">
    <property type="entry name" value="Insect_Ionotropic_Sensory_Rcpt"/>
</dbReference>
<keyword evidence="3 8" id="KW-0812">Transmembrane</keyword>
<reference evidence="9" key="2">
    <citation type="submission" date="2015-07" db="EMBL/GenBank/DDBJ databases">
        <authorList>
            <person name="Noorani M."/>
        </authorList>
    </citation>
    <scope>NUCLEOTIDE SEQUENCE</scope>
</reference>
<evidence type="ECO:0000256" key="1">
    <source>
        <dbReference type="ARBA" id="ARBA00004651"/>
    </source>
</evidence>
<dbReference type="Gene3D" id="1.10.287.70">
    <property type="match status" value="1"/>
</dbReference>
<dbReference type="SUPFAM" id="SSF53850">
    <property type="entry name" value="Periplasmic binding protein-like II"/>
    <property type="match status" value="1"/>
</dbReference>
<evidence type="ECO:0000256" key="3">
    <source>
        <dbReference type="ARBA" id="ARBA00022692"/>
    </source>
</evidence>
<feature type="transmembrane region" description="Helical" evidence="8">
    <location>
        <begin position="78"/>
        <end position="99"/>
    </location>
</feature>
<gene>
    <name evidence="9" type="primary">IR22</name>
</gene>